<dbReference type="GO" id="GO:0006508">
    <property type="term" value="P:proteolysis"/>
    <property type="evidence" value="ECO:0007669"/>
    <property type="project" value="UniProtKB-KW"/>
</dbReference>
<dbReference type="Gene3D" id="3.30.70.360">
    <property type="match status" value="1"/>
</dbReference>
<evidence type="ECO:0000259" key="6">
    <source>
        <dbReference type="Pfam" id="PF07687"/>
    </source>
</evidence>
<dbReference type="InterPro" id="IPR051458">
    <property type="entry name" value="Cyt/Met_Dipeptidase"/>
</dbReference>
<feature type="chain" id="PRO_5043350659" description="Peptidase M20 dimerisation domain-containing protein" evidence="5">
    <location>
        <begin position="23"/>
        <end position="527"/>
    </location>
</feature>
<dbReference type="PANTHER" id="PTHR43270:SF12">
    <property type="entry name" value="SUCCINYL-DIAMINOPIMELATE DESUCCINYLASE"/>
    <property type="match status" value="1"/>
</dbReference>
<feature type="compositionally biased region" description="Basic and acidic residues" evidence="4">
    <location>
        <begin position="518"/>
        <end position="527"/>
    </location>
</feature>
<keyword evidence="5" id="KW-0732">Signal</keyword>
<dbReference type="AlphaFoldDB" id="A0AAV9I6R9"/>
<evidence type="ECO:0000256" key="5">
    <source>
        <dbReference type="SAM" id="SignalP"/>
    </source>
</evidence>
<dbReference type="InterPro" id="IPR002933">
    <property type="entry name" value="Peptidase_M20"/>
</dbReference>
<reference evidence="7 8" key="1">
    <citation type="submission" date="2022-07" db="EMBL/GenBank/DDBJ databases">
        <title>Genome-wide signatures of adaptation to extreme environments.</title>
        <authorList>
            <person name="Cho C.H."/>
            <person name="Yoon H.S."/>
        </authorList>
    </citation>
    <scope>NUCLEOTIDE SEQUENCE [LARGE SCALE GENOMIC DNA]</scope>
    <source>
        <strain evidence="7 8">108.79 E11</strain>
    </source>
</reference>
<keyword evidence="2" id="KW-0479">Metal-binding</keyword>
<keyword evidence="8" id="KW-1185">Reference proteome</keyword>
<dbReference type="Proteomes" id="UP001300502">
    <property type="component" value="Unassembled WGS sequence"/>
</dbReference>
<sequence>MKKFTFLCVLLVHYIAFHIAIAQKRAPRNFPEYGFFLNKQQLYIQELLEFLRIPSVSASSEHLKDVQAAAEWLKNRMLGAGIPNVQIFQVGQYPLVYASIAAAVPQAPTVLIYGHFDVQPASVEDGWNITKPFKPRMIQDKIYARGASDDKGSLLSVVHAVEAILAVSQGRSPVNIKFLFEGQEEIGSPDLPNWLLKNRKLVQSDLLVSADGSMYSENTGSIVWGLRGAGAVQVNVTGPSHDLHSGGFGGVVQNPIHCLVHLLESMRYENGSIAIEGFYQGTRPITQKEKDLSRQSAKELETELSRLSGVSQLVGGESNHFDIVERLWFRPTLDVVGIWGGYTDQGIKTVLPANAYAKLSFRLVQEQIPEQVVEKVIQHVHLHCPVGCTCEAFDLGFHALPFESDPDMLGNQVLRETLLDIYQGEEPKYVRSGASIPLIGFIQKEFQIPAVFLAFGLPDENIHGPNEFYRIGSMDKARRAYVSFLYHLGERYQWERNAKKPEETPSVSVTATTSTSMKEMEMDHSEL</sequence>
<dbReference type="SUPFAM" id="SSF53187">
    <property type="entry name" value="Zn-dependent exopeptidases"/>
    <property type="match status" value="1"/>
</dbReference>
<dbReference type="NCBIfam" id="NF006579">
    <property type="entry name" value="PRK09104.1"/>
    <property type="match status" value="1"/>
</dbReference>
<feature type="signal peptide" evidence="5">
    <location>
        <begin position="1"/>
        <end position="22"/>
    </location>
</feature>
<evidence type="ECO:0000313" key="7">
    <source>
        <dbReference type="EMBL" id="KAK4523049.1"/>
    </source>
</evidence>
<evidence type="ECO:0000256" key="1">
    <source>
        <dbReference type="ARBA" id="ARBA00022670"/>
    </source>
</evidence>
<evidence type="ECO:0000256" key="3">
    <source>
        <dbReference type="ARBA" id="ARBA00022801"/>
    </source>
</evidence>
<evidence type="ECO:0000256" key="4">
    <source>
        <dbReference type="SAM" id="MobiDB-lite"/>
    </source>
</evidence>
<accession>A0AAV9I6R9</accession>
<proteinExistence type="predicted"/>
<dbReference type="Pfam" id="PF01546">
    <property type="entry name" value="Peptidase_M20"/>
    <property type="match status" value="1"/>
</dbReference>
<evidence type="ECO:0000256" key="2">
    <source>
        <dbReference type="ARBA" id="ARBA00022723"/>
    </source>
</evidence>
<dbReference type="PANTHER" id="PTHR43270">
    <property type="entry name" value="BETA-ALA-HIS DIPEPTIDASE"/>
    <property type="match status" value="1"/>
</dbReference>
<keyword evidence="1" id="KW-0645">Protease</keyword>
<evidence type="ECO:0000313" key="8">
    <source>
        <dbReference type="Proteomes" id="UP001300502"/>
    </source>
</evidence>
<name>A0AAV9I6R9_9RHOD</name>
<dbReference type="GO" id="GO:0008233">
    <property type="term" value="F:peptidase activity"/>
    <property type="evidence" value="ECO:0007669"/>
    <property type="project" value="UniProtKB-KW"/>
</dbReference>
<dbReference type="Gene3D" id="3.40.630.10">
    <property type="entry name" value="Zn peptidases"/>
    <property type="match status" value="1"/>
</dbReference>
<dbReference type="InterPro" id="IPR011650">
    <property type="entry name" value="Peptidase_M20_dimer"/>
</dbReference>
<dbReference type="GO" id="GO:0046872">
    <property type="term" value="F:metal ion binding"/>
    <property type="evidence" value="ECO:0007669"/>
    <property type="project" value="UniProtKB-KW"/>
</dbReference>
<dbReference type="Pfam" id="PF07687">
    <property type="entry name" value="M20_dimer"/>
    <property type="match status" value="1"/>
</dbReference>
<comment type="caution">
    <text evidence="7">The sequence shown here is derived from an EMBL/GenBank/DDBJ whole genome shotgun (WGS) entry which is preliminary data.</text>
</comment>
<organism evidence="7 8">
    <name type="scientific">Galdieria yellowstonensis</name>
    <dbReference type="NCBI Taxonomy" id="3028027"/>
    <lineage>
        <taxon>Eukaryota</taxon>
        <taxon>Rhodophyta</taxon>
        <taxon>Bangiophyceae</taxon>
        <taxon>Galdieriales</taxon>
        <taxon>Galdieriaceae</taxon>
        <taxon>Galdieria</taxon>
    </lineage>
</organism>
<feature type="region of interest" description="Disordered" evidence="4">
    <location>
        <begin position="497"/>
        <end position="527"/>
    </location>
</feature>
<dbReference type="EMBL" id="JANCYU010000010">
    <property type="protein sequence ID" value="KAK4523049.1"/>
    <property type="molecule type" value="Genomic_DNA"/>
</dbReference>
<feature type="compositionally biased region" description="Low complexity" evidence="4">
    <location>
        <begin position="506"/>
        <end position="516"/>
    </location>
</feature>
<keyword evidence="3" id="KW-0378">Hydrolase</keyword>
<feature type="domain" description="Peptidase M20 dimerisation" evidence="6">
    <location>
        <begin position="230"/>
        <end position="384"/>
    </location>
</feature>
<protein>
    <recommendedName>
        <fullName evidence="6">Peptidase M20 dimerisation domain-containing protein</fullName>
    </recommendedName>
</protein>
<gene>
    <name evidence="7" type="ORF">GAYE_PCTG33G0939</name>
</gene>